<dbReference type="Proteomes" id="UP001201262">
    <property type="component" value="Unassembled WGS sequence"/>
</dbReference>
<dbReference type="GeneID" id="70241690"/>
<proteinExistence type="predicted"/>
<dbReference type="Pfam" id="PF08719">
    <property type="entry name" value="NADAR"/>
    <property type="match status" value="1"/>
</dbReference>
<protein>
    <recommendedName>
        <fullName evidence="1">NADAR domain-containing protein</fullName>
    </recommendedName>
</protein>
<comment type="caution">
    <text evidence="2">The sequence shown here is derived from an EMBL/GenBank/DDBJ whole genome shotgun (WGS) entry which is preliminary data.</text>
</comment>
<keyword evidence="3" id="KW-1185">Reference proteome</keyword>
<dbReference type="EMBL" id="JAJTJA010000007">
    <property type="protein sequence ID" value="KAH8696317.1"/>
    <property type="molecule type" value="Genomic_DNA"/>
</dbReference>
<evidence type="ECO:0000313" key="3">
    <source>
        <dbReference type="Proteomes" id="UP001201262"/>
    </source>
</evidence>
<gene>
    <name evidence="2" type="ORF">BGW36DRAFT_298041</name>
</gene>
<dbReference type="SUPFAM" id="SSF143990">
    <property type="entry name" value="YbiA-like"/>
    <property type="match status" value="1"/>
</dbReference>
<accession>A0AAD4KQX5</accession>
<sequence length="184" mass="21257">MTSEESDTGPVFFWRPEAEDGFLGQWYPAPFTWRKPVDGNEGEFEELHYQNAEQYMMHRKALLFAPSSPITAQILAAGEPAPHPRVLKQLGRQVPNFSENVWNNERMAIVLEGNMLKFSQNDELREKLLATGERELVEASPRDRIWGVGYEKANAEKNRYRWGLNLLGKCLMETRSKLREQKSS</sequence>
<dbReference type="Gene3D" id="1.10.357.40">
    <property type="entry name" value="YbiA-like"/>
    <property type="match status" value="1"/>
</dbReference>
<reference evidence="2" key="1">
    <citation type="submission" date="2021-12" db="EMBL/GenBank/DDBJ databases">
        <title>Convergent genome expansion in fungi linked to evolution of root-endophyte symbiosis.</title>
        <authorList>
            <consortium name="DOE Joint Genome Institute"/>
            <person name="Ke Y.-H."/>
            <person name="Bonito G."/>
            <person name="Liao H.-L."/>
            <person name="Looney B."/>
            <person name="Rojas-Flechas A."/>
            <person name="Nash J."/>
            <person name="Hameed K."/>
            <person name="Schadt C."/>
            <person name="Martin F."/>
            <person name="Crous P.W."/>
            <person name="Miettinen O."/>
            <person name="Magnuson J.K."/>
            <person name="Labbe J."/>
            <person name="Jacobson D."/>
            <person name="Doktycz M.J."/>
            <person name="Veneault-Fourrey C."/>
            <person name="Kuo A."/>
            <person name="Mondo S."/>
            <person name="Calhoun S."/>
            <person name="Riley R."/>
            <person name="Ohm R."/>
            <person name="LaButti K."/>
            <person name="Andreopoulos B."/>
            <person name="Pangilinan J."/>
            <person name="Nolan M."/>
            <person name="Tritt A."/>
            <person name="Clum A."/>
            <person name="Lipzen A."/>
            <person name="Daum C."/>
            <person name="Barry K."/>
            <person name="Grigoriev I.V."/>
            <person name="Vilgalys R."/>
        </authorList>
    </citation>
    <scope>NUCLEOTIDE SEQUENCE</scope>
    <source>
        <strain evidence="2">PMI_201</strain>
    </source>
</reference>
<dbReference type="RefSeq" id="XP_046071255.1">
    <property type="nucleotide sequence ID" value="XM_046211403.1"/>
</dbReference>
<organism evidence="2 3">
    <name type="scientific">Talaromyces proteolyticus</name>
    <dbReference type="NCBI Taxonomy" id="1131652"/>
    <lineage>
        <taxon>Eukaryota</taxon>
        <taxon>Fungi</taxon>
        <taxon>Dikarya</taxon>
        <taxon>Ascomycota</taxon>
        <taxon>Pezizomycotina</taxon>
        <taxon>Eurotiomycetes</taxon>
        <taxon>Eurotiomycetidae</taxon>
        <taxon>Eurotiales</taxon>
        <taxon>Trichocomaceae</taxon>
        <taxon>Talaromyces</taxon>
        <taxon>Talaromyces sect. Bacilispori</taxon>
    </lineage>
</organism>
<feature type="domain" description="NADAR" evidence="1">
    <location>
        <begin position="12"/>
        <end position="179"/>
    </location>
</feature>
<dbReference type="AlphaFoldDB" id="A0AAD4KQX5"/>
<name>A0AAD4KQX5_9EURO</name>
<dbReference type="NCBIfam" id="TIGR02464">
    <property type="entry name" value="ribofla_fusion"/>
    <property type="match status" value="1"/>
</dbReference>
<dbReference type="InterPro" id="IPR012816">
    <property type="entry name" value="NADAR"/>
</dbReference>
<evidence type="ECO:0000313" key="2">
    <source>
        <dbReference type="EMBL" id="KAH8696317.1"/>
    </source>
</evidence>
<dbReference type="InterPro" id="IPR037238">
    <property type="entry name" value="YbiA-like_sf"/>
</dbReference>
<dbReference type="CDD" id="cd15457">
    <property type="entry name" value="NADAR"/>
    <property type="match status" value="1"/>
</dbReference>
<evidence type="ECO:0000259" key="1">
    <source>
        <dbReference type="Pfam" id="PF08719"/>
    </source>
</evidence>